<organism evidence="1 2">
    <name type="scientific">Parasponia andersonii</name>
    <name type="common">Sponia andersonii</name>
    <dbReference type="NCBI Taxonomy" id="3476"/>
    <lineage>
        <taxon>Eukaryota</taxon>
        <taxon>Viridiplantae</taxon>
        <taxon>Streptophyta</taxon>
        <taxon>Embryophyta</taxon>
        <taxon>Tracheophyta</taxon>
        <taxon>Spermatophyta</taxon>
        <taxon>Magnoliopsida</taxon>
        <taxon>eudicotyledons</taxon>
        <taxon>Gunneridae</taxon>
        <taxon>Pentapetalae</taxon>
        <taxon>rosids</taxon>
        <taxon>fabids</taxon>
        <taxon>Rosales</taxon>
        <taxon>Cannabaceae</taxon>
        <taxon>Parasponia</taxon>
    </lineage>
</organism>
<accession>A0A2P5D4Z8</accession>
<dbReference type="AlphaFoldDB" id="A0A2P5D4Z8"/>
<proteinExistence type="predicted"/>
<gene>
    <name evidence="1" type="ORF">PanWU01x14_096550</name>
</gene>
<comment type="caution">
    <text evidence="1">The sequence shown here is derived from an EMBL/GenBank/DDBJ whole genome shotgun (WGS) entry which is preliminary data.</text>
</comment>
<evidence type="ECO:0000313" key="1">
    <source>
        <dbReference type="EMBL" id="PON68335.1"/>
    </source>
</evidence>
<reference evidence="2" key="1">
    <citation type="submission" date="2016-06" db="EMBL/GenBank/DDBJ databases">
        <title>Parallel loss of symbiosis genes in relatives of nitrogen-fixing non-legume Parasponia.</title>
        <authorList>
            <person name="Van Velzen R."/>
            <person name="Holmer R."/>
            <person name="Bu F."/>
            <person name="Rutten L."/>
            <person name="Van Zeijl A."/>
            <person name="Liu W."/>
            <person name="Santuari L."/>
            <person name="Cao Q."/>
            <person name="Sharma T."/>
            <person name="Shen D."/>
            <person name="Roswanjaya Y."/>
            <person name="Wardhani T."/>
            <person name="Kalhor M.S."/>
            <person name="Jansen J."/>
            <person name="Van den Hoogen J."/>
            <person name="Gungor B."/>
            <person name="Hartog M."/>
            <person name="Hontelez J."/>
            <person name="Verver J."/>
            <person name="Yang W.-C."/>
            <person name="Schijlen E."/>
            <person name="Repin R."/>
            <person name="Schilthuizen M."/>
            <person name="Schranz E."/>
            <person name="Heidstra R."/>
            <person name="Miyata K."/>
            <person name="Fedorova E."/>
            <person name="Kohlen W."/>
            <person name="Bisseling T."/>
            <person name="Smit S."/>
            <person name="Geurts R."/>
        </authorList>
    </citation>
    <scope>NUCLEOTIDE SEQUENCE [LARGE SCALE GENOMIC DNA]</scope>
    <source>
        <strain evidence="2">cv. WU1-14</strain>
    </source>
</reference>
<keyword evidence="2" id="KW-1185">Reference proteome</keyword>
<dbReference type="EMBL" id="JXTB01000064">
    <property type="protein sequence ID" value="PON68335.1"/>
    <property type="molecule type" value="Genomic_DNA"/>
</dbReference>
<protein>
    <submittedName>
        <fullName evidence="1">Uncharacterized protein</fullName>
    </submittedName>
</protein>
<name>A0A2P5D4Z8_PARAD</name>
<evidence type="ECO:0000313" key="2">
    <source>
        <dbReference type="Proteomes" id="UP000237105"/>
    </source>
</evidence>
<sequence length="28" mass="3323">MRREVEMEKYLNSFLGLGTTMATVLLRY</sequence>
<dbReference type="Proteomes" id="UP000237105">
    <property type="component" value="Unassembled WGS sequence"/>
</dbReference>